<dbReference type="Proteomes" id="UP001165065">
    <property type="component" value="Unassembled WGS sequence"/>
</dbReference>
<reference evidence="2" key="1">
    <citation type="journal article" date="2023" name="Commun. Biol.">
        <title>Genome analysis of Parmales, the sister group of diatoms, reveals the evolutionary specialization of diatoms from phago-mixotrophs to photoautotrophs.</title>
        <authorList>
            <person name="Ban H."/>
            <person name="Sato S."/>
            <person name="Yoshikawa S."/>
            <person name="Yamada K."/>
            <person name="Nakamura Y."/>
            <person name="Ichinomiya M."/>
            <person name="Sato N."/>
            <person name="Blanc-Mathieu R."/>
            <person name="Endo H."/>
            <person name="Kuwata A."/>
            <person name="Ogata H."/>
        </authorList>
    </citation>
    <scope>NUCLEOTIDE SEQUENCE [LARGE SCALE GENOMIC DNA]</scope>
</reference>
<proteinExistence type="predicted"/>
<evidence type="ECO:0000313" key="2">
    <source>
        <dbReference type="Proteomes" id="UP001165065"/>
    </source>
</evidence>
<evidence type="ECO:0000313" key="1">
    <source>
        <dbReference type="EMBL" id="GMI42603.1"/>
    </source>
</evidence>
<dbReference type="AlphaFoldDB" id="A0A9W7LAY2"/>
<keyword evidence="2" id="KW-1185">Reference proteome</keyword>
<name>A0A9W7LAY2_9STRA</name>
<gene>
    <name evidence="1" type="ORF">TrCOL_g4583</name>
</gene>
<comment type="caution">
    <text evidence="1">The sequence shown here is derived from an EMBL/GenBank/DDBJ whole genome shotgun (WGS) entry which is preliminary data.</text>
</comment>
<sequence length="127" mass="13185">MEPDPPKGSGSYVTWSNVGTNKVTSSVRYEGPAVVGKGGYVGNEGTWEAKGVGSGWEGGGMGEEIDGITEFRTYKTEGTKANLMGMEFGIPGGGGGEGYYGITVFKGDLWIEWDGKGGIGGYVKVQG</sequence>
<accession>A0A9W7LAY2</accession>
<protein>
    <submittedName>
        <fullName evidence="1">Uncharacterized protein</fullName>
    </submittedName>
</protein>
<dbReference type="EMBL" id="BRYA01000176">
    <property type="protein sequence ID" value="GMI42603.1"/>
    <property type="molecule type" value="Genomic_DNA"/>
</dbReference>
<organism evidence="1 2">
    <name type="scientific">Triparma columacea</name>
    <dbReference type="NCBI Taxonomy" id="722753"/>
    <lineage>
        <taxon>Eukaryota</taxon>
        <taxon>Sar</taxon>
        <taxon>Stramenopiles</taxon>
        <taxon>Ochrophyta</taxon>
        <taxon>Bolidophyceae</taxon>
        <taxon>Parmales</taxon>
        <taxon>Triparmaceae</taxon>
        <taxon>Triparma</taxon>
    </lineage>
</organism>